<protein>
    <recommendedName>
        <fullName evidence="9">NADPH-dependent FMN reductase ArsH</fullName>
    </recommendedName>
    <alternativeName>
        <fullName evidence="10">Arsenical resistance operon protein ArsH</fullName>
    </alternativeName>
</protein>
<dbReference type="GO" id="GO:0016655">
    <property type="term" value="F:oxidoreductase activity, acting on NAD(P)H, quinone or similar compound as acceptor"/>
    <property type="evidence" value="ECO:0007669"/>
    <property type="project" value="TreeGrafter"/>
</dbReference>
<evidence type="ECO:0000313" key="14">
    <source>
        <dbReference type="Proteomes" id="UP000255168"/>
    </source>
</evidence>
<keyword evidence="5" id="KW-0547">Nucleotide-binding</keyword>
<geneLocation type="plasmid" evidence="14">
    <name>ii</name>
</geneLocation>
<evidence type="ECO:0000256" key="1">
    <source>
        <dbReference type="ARBA" id="ARBA00001917"/>
    </source>
</evidence>
<evidence type="ECO:0000256" key="9">
    <source>
        <dbReference type="ARBA" id="ARBA00073853"/>
    </source>
</evidence>
<evidence type="ECO:0000313" key="15">
    <source>
        <dbReference type="Proteomes" id="UP000256710"/>
    </source>
</evidence>
<keyword evidence="15" id="KW-1185">Reference proteome</keyword>
<reference evidence="14 15" key="1">
    <citation type="submission" date="2018-01" db="EMBL/GenBank/DDBJ databases">
        <authorList>
            <person name="Clerissi C."/>
        </authorList>
    </citation>
    <scope>NUCLEOTIDE SEQUENCE [LARGE SCALE GENOMIC DNA]</scope>
    <source>
        <strain evidence="12">Cupriavidus taiwanensis STM 6082</strain>
        <strain evidence="13">Cupriavidus taiwanensis STM 6160</strain>
        <plasmid evidence="13">II</plasmid>
        <plasmid evidence="14">ii</plasmid>
    </source>
</reference>
<dbReference type="SUPFAM" id="SSF52218">
    <property type="entry name" value="Flavoproteins"/>
    <property type="match status" value="1"/>
</dbReference>
<evidence type="ECO:0000256" key="4">
    <source>
        <dbReference type="ARBA" id="ARBA00022643"/>
    </source>
</evidence>
<evidence type="ECO:0000256" key="6">
    <source>
        <dbReference type="ARBA" id="ARBA00022857"/>
    </source>
</evidence>
<evidence type="ECO:0000256" key="10">
    <source>
        <dbReference type="ARBA" id="ARBA00081288"/>
    </source>
</evidence>
<keyword evidence="13" id="KW-0614">Plasmid</keyword>
<dbReference type="PANTHER" id="PTHR43590">
    <property type="entry name" value="ARSENIC RESISTANCE PROTEIN ARSH (AFU_ORTHOLOGUE AFUA_5G15030)"/>
    <property type="match status" value="1"/>
</dbReference>
<dbReference type="InterPro" id="IPR029039">
    <property type="entry name" value="Flavoprotein-like_sf"/>
</dbReference>
<evidence type="ECO:0000256" key="8">
    <source>
        <dbReference type="ARBA" id="ARBA00060727"/>
    </source>
</evidence>
<comment type="subunit">
    <text evidence="2">Homotetramer.</text>
</comment>
<sequence>MIRQDLPNIVPAVLDTPDLHKLEPASISMHPPRILLLYGSLRETSYSRLLVHEAERILQHFGAETRVFDPHGLPMCDSVPADHPKVVELRQLSEWSEGQVWCSPERHGTLTAVFKNQIDWLPLEFGGIRPTQGRTLAVMQVCGGSQSFNAVNALRVLGRWMRMVTIPNQSSVAKAWQEFDASGRMKPSSYYDRVVDVMEELCKFTLLVRDRSDYLTDRYSERKEAAPAAATTLAAAAMRHERDAQVGDTDSGEVE</sequence>
<feature type="domain" description="NADPH-dependent FMN reductase-like" evidence="11">
    <location>
        <begin position="32"/>
        <end position="177"/>
    </location>
</feature>
<dbReference type="Proteomes" id="UP000255168">
    <property type="component" value="Plasmid II"/>
</dbReference>
<keyword evidence="7 13" id="KW-0560">Oxidoreductase</keyword>
<dbReference type="FunFam" id="3.40.50.360:FF:000027">
    <property type="entry name" value="Arsenical resistance protein ArsH"/>
    <property type="match status" value="1"/>
</dbReference>
<keyword evidence="4" id="KW-0288">FMN</keyword>
<evidence type="ECO:0000259" key="11">
    <source>
        <dbReference type="Pfam" id="PF03358"/>
    </source>
</evidence>
<evidence type="ECO:0000256" key="5">
    <source>
        <dbReference type="ARBA" id="ARBA00022741"/>
    </source>
</evidence>
<evidence type="ECO:0000313" key="13">
    <source>
        <dbReference type="EMBL" id="SPD60819.1"/>
    </source>
</evidence>
<dbReference type="Proteomes" id="UP000256710">
    <property type="component" value="Unassembled WGS sequence"/>
</dbReference>
<evidence type="ECO:0000256" key="3">
    <source>
        <dbReference type="ARBA" id="ARBA00022630"/>
    </source>
</evidence>
<dbReference type="GO" id="GO:0000166">
    <property type="term" value="F:nucleotide binding"/>
    <property type="evidence" value="ECO:0007669"/>
    <property type="project" value="UniProtKB-KW"/>
</dbReference>
<dbReference type="Gene3D" id="3.40.50.360">
    <property type="match status" value="1"/>
</dbReference>
<dbReference type="EMBL" id="OFTC01000044">
    <property type="protein sequence ID" value="SOZ39847.1"/>
    <property type="molecule type" value="Genomic_DNA"/>
</dbReference>
<gene>
    <name evidence="13" type="primary">arsH</name>
    <name evidence="12" type="ORF">CBM2605_B50019</name>
    <name evidence="13" type="ORF">CBM2607_MP21477</name>
</gene>
<comment type="cofactor">
    <cofactor evidence="1">
        <name>FMN</name>
        <dbReference type="ChEBI" id="CHEBI:58210"/>
    </cofactor>
</comment>
<comment type="similarity">
    <text evidence="8">Belongs to the ArsH family.</text>
</comment>
<keyword evidence="3" id="KW-0285">Flavoprotein</keyword>
<dbReference type="EMBL" id="LT984807">
    <property type="protein sequence ID" value="SPD60819.1"/>
    <property type="molecule type" value="Genomic_DNA"/>
</dbReference>
<dbReference type="InterPro" id="IPR014063">
    <property type="entry name" value="Arsenate-R_ArsH"/>
</dbReference>
<dbReference type="Pfam" id="PF03358">
    <property type="entry name" value="FMN_red"/>
    <property type="match status" value="1"/>
</dbReference>
<evidence type="ECO:0000256" key="2">
    <source>
        <dbReference type="ARBA" id="ARBA00011881"/>
    </source>
</evidence>
<geneLocation type="plasmid" evidence="13">
    <name>II</name>
</geneLocation>
<dbReference type="PANTHER" id="PTHR43590:SF1">
    <property type="entry name" value="ARSENIC RESISTANCE PROTEIN ARSH (AFU_ORTHOLOGUE AFUA_5G15030)"/>
    <property type="match status" value="1"/>
</dbReference>
<dbReference type="InterPro" id="IPR005025">
    <property type="entry name" value="FMN_Rdtase-like_dom"/>
</dbReference>
<proteinExistence type="inferred from homology"/>
<evidence type="ECO:0000256" key="7">
    <source>
        <dbReference type="ARBA" id="ARBA00023002"/>
    </source>
</evidence>
<accession>A0A375HRL9</accession>
<organism evidence="13 14">
    <name type="scientific">Cupriavidus neocaledonicus</name>
    <dbReference type="NCBI Taxonomy" id="1040979"/>
    <lineage>
        <taxon>Bacteria</taxon>
        <taxon>Pseudomonadati</taxon>
        <taxon>Pseudomonadota</taxon>
        <taxon>Betaproteobacteria</taxon>
        <taxon>Burkholderiales</taxon>
        <taxon>Burkholderiaceae</taxon>
        <taxon>Cupriavidus</taxon>
    </lineage>
</organism>
<dbReference type="GO" id="GO:0052873">
    <property type="term" value="F:FMN reductase (NADPH) activity"/>
    <property type="evidence" value="ECO:0007669"/>
    <property type="project" value="UniProtKB-ARBA"/>
</dbReference>
<dbReference type="AlphaFoldDB" id="A0A375HRL9"/>
<name>A0A375HRL9_9BURK</name>
<dbReference type="NCBIfam" id="TIGR02690">
    <property type="entry name" value="resist_ArsH"/>
    <property type="match status" value="1"/>
</dbReference>
<evidence type="ECO:0000313" key="12">
    <source>
        <dbReference type="EMBL" id="SOZ39847.1"/>
    </source>
</evidence>
<keyword evidence="6" id="KW-0521">NADP</keyword>